<keyword evidence="3 5" id="KW-1133">Transmembrane helix</keyword>
<evidence type="ECO:0000313" key="8">
    <source>
        <dbReference type="Proteomes" id="UP000032749"/>
    </source>
</evidence>
<evidence type="ECO:0000256" key="4">
    <source>
        <dbReference type="ARBA" id="ARBA00023136"/>
    </source>
</evidence>
<organism evidence="7 8">
    <name type="scientific">Oleispira antarctica RB-8</name>
    <dbReference type="NCBI Taxonomy" id="698738"/>
    <lineage>
        <taxon>Bacteria</taxon>
        <taxon>Pseudomonadati</taxon>
        <taxon>Pseudomonadota</taxon>
        <taxon>Gammaproteobacteria</taxon>
        <taxon>Oceanospirillales</taxon>
        <taxon>Oceanospirillaceae</taxon>
        <taxon>Oleispira</taxon>
    </lineage>
</organism>
<accession>R4YQE8</accession>
<dbReference type="AlphaFoldDB" id="R4YQE8"/>
<dbReference type="OrthoDB" id="6988156at2"/>
<comment type="subcellular location">
    <subcellularLocation>
        <location evidence="1">Membrane</location>
        <topology evidence="1">Multi-pass membrane protein</topology>
    </subcellularLocation>
</comment>
<protein>
    <recommendedName>
        <fullName evidence="6">O-antigen ligase-related domain-containing protein</fullName>
    </recommendedName>
</protein>
<name>R4YQE8_OLEAN</name>
<feature type="transmembrane region" description="Helical" evidence="5">
    <location>
        <begin position="96"/>
        <end position="117"/>
    </location>
</feature>
<evidence type="ECO:0000256" key="1">
    <source>
        <dbReference type="ARBA" id="ARBA00004141"/>
    </source>
</evidence>
<keyword evidence="4 5" id="KW-0472">Membrane</keyword>
<feature type="transmembrane region" description="Helical" evidence="5">
    <location>
        <begin position="405"/>
        <end position="423"/>
    </location>
</feature>
<dbReference type="GO" id="GO:0016020">
    <property type="term" value="C:membrane"/>
    <property type="evidence" value="ECO:0007669"/>
    <property type="project" value="UniProtKB-SubCell"/>
</dbReference>
<dbReference type="Proteomes" id="UP000032749">
    <property type="component" value="Chromosome"/>
</dbReference>
<feature type="transmembrane region" description="Helical" evidence="5">
    <location>
        <begin position="323"/>
        <end position="348"/>
    </location>
</feature>
<dbReference type="InterPro" id="IPR007016">
    <property type="entry name" value="O-antigen_ligase-rel_domated"/>
</dbReference>
<feature type="transmembrane region" description="Helical" evidence="5">
    <location>
        <begin position="72"/>
        <end position="90"/>
    </location>
</feature>
<feature type="transmembrane region" description="Helical" evidence="5">
    <location>
        <begin position="126"/>
        <end position="149"/>
    </location>
</feature>
<reference evidence="7 8" key="1">
    <citation type="journal article" date="2013" name="Nat. Commun.">
        <title>Genome sequence and functional genomic analysis of the oil-degrading bacterium Oleispira antarctica.</title>
        <authorList>
            <person name="Kube M."/>
            <person name="Chernikova T.N."/>
            <person name="Al-Ramahi Y."/>
            <person name="Beloqui A."/>
            <person name="Lopez-Cortez N."/>
            <person name="Guazzaroni M.E."/>
            <person name="Heipieper H.J."/>
            <person name="Klages S."/>
            <person name="Kotsyurbenko O.R."/>
            <person name="Langer I."/>
            <person name="Nechitaylo T.Y."/>
            <person name="Lunsdorf H."/>
            <person name="Fernandez M."/>
            <person name="Juarez S."/>
            <person name="Ciordia S."/>
            <person name="Singer A."/>
            <person name="Kagan O."/>
            <person name="Egorova O."/>
            <person name="Petit P.A."/>
            <person name="Stogios P."/>
            <person name="Kim Y."/>
            <person name="Tchigvintsev A."/>
            <person name="Flick R."/>
            <person name="Denaro R."/>
            <person name="Genovese M."/>
            <person name="Albar J.P."/>
            <person name="Reva O.N."/>
            <person name="Martinez-Gomariz M."/>
            <person name="Tran H."/>
            <person name="Ferrer M."/>
            <person name="Savchenko A."/>
            <person name="Yakunin A.F."/>
            <person name="Yakimov M.M."/>
            <person name="Golyshina O.V."/>
            <person name="Reinhardt R."/>
            <person name="Golyshin P.N."/>
        </authorList>
    </citation>
    <scope>NUCLEOTIDE SEQUENCE [LARGE SCALE GENOMIC DNA]</scope>
</reference>
<feature type="domain" description="O-antigen ligase-related" evidence="6">
    <location>
        <begin position="199"/>
        <end position="338"/>
    </location>
</feature>
<feature type="transmembrane region" description="Helical" evidence="5">
    <location>
        <begin position="40"/>
        <end position="60"/>
    </location>
</feature>
<dbReference type="PANTHER" id="PTHR37422">
    <property type="entry name" value="TEICHURONIC ACID BIOSYNTHESIS PROTEIN TUAE"/>
    <property type="match status" value="1"/>
</dbReference>
<dbReference type="InterPro" id="IPR051533">
    <property type="entry name" value="WaaL-like"/>
</dbReference>
<dbReference type="HOGENOM" id="CLU_547294_0_0_6"/>
<dbReference type="PANTHER" id="PTHR37422:SF13">
    <property type="entry name" value="LIPOPOLYSACCHARIDE BIOSYNTHESIS PROTEIN PA4999-RELATED"/>
    <property type="match status" value="1"/>
</dbReference>
<dbReference type="EMBL" id="FO203512">
    <property type="protein sequence ID" value="CCK77165.1"/>
    <property type="molecule type" value="Genomic_DNA"/>
</dbReference>
<feature type="transmembrane region" description="Helical" evidence="5">
    <location>
        <begin position="12"/>
        <end position="28"/>
    </location>
</feature>
<evidence type="ECO:0000313" key="7">
    <source>
        <dbReference type="EMBL" id="CCK77165.1"/>
    </source>
</evidence>
<keyword evidence="8" id="KW-1185">Reference proteome</keyword>
<evidence type="ECO:0000256" key="2">
    <source>
        <dbReference type="ARBA" id="ARBA00022692"/>
    </source>
</evidence>
<evidence type="ECO:0000259" key="6">
    <source>
        <dbReference type="Pfam" id="PF04932"/>
    </source>
</evidence>
<proteinExistence type="predicted"/>
<dbReference type="STRING" id="698738.OLEAN_C29890"/>
<dbReference type="KEGG" id="oai:OLEAN_C29890"/>
<evidence type="ECO:0000256" key="5">
    <source>
        <dbReference type="SAM" id="Phobius"/>
    </source>
</evidence>
<feature type="transmembrane region" description="Helical" evidence="5">
    <location>
        <begin position="197"/>
        <end position="228"/>
    </location>
</feature>
<keyword evidence="2 5" id="KW-0812">Transmembrane</keyword>
<gene>
    <name evidence="7" type="ORF">OLEAN_C29890</name>
</gene>
<feature type="transmembrane region" description="Helical" evidence="5">
    <location>
        <begin position="360"/>
        <end position="393"/>
    </location>
</feature>
<dbReference type="Pfam" id="PF04932">
    <property type="entry name" value="Wzy_C"/>
    <property type="match status" value="1"/>
</dbReference>
<evidence type="ECO:0000256" key="3">
    <source>
        <dbReference type="ARBA" id="ARBA00022989"/>
    </source>
</evidence>
<sequence length="498" mass="56411">MKLFGISLNRHSIPFLFLACSPIAFLLLRESFTAFWPSVATRAITVFLELGFIALATLSIANLKQWNISRRYSALLIIWLLWAGLSTVLGEHPWAGIVRWFELLISFIFGLFIYLLIQQSPQYKNLILYGIISALLFSLICYIGLWFALEDPYSYKWVPSSPFFNNIRHYGYFVGTVLPLGYWLLESHAKDKRLFAILYLSLSWGLAFWLGGRGALLGIIVATIIYMIISTKNIKWVLLSILIGAILSQFFIVQSGSLNLFHLLAWFNPGNDIDLNQISANRLKIYQDSISYWWSNAPILGTGADAFRYIMPSITGISQPHSIIIQLIFSYGLIGLTIPLGLIILFSIRQSKLDNRKNSLIFLCIISAAIHALTDGVLYHAFGLFIVLILLTLSIPSTKKETQPLLKTTLLLSVLALMTYIIFSAQVVNSKNDSASDNWIEWNAKYPLYFSPEHWMSGNDAATKDHLIELALTRSSAKCWFYSRHSDPIASKLKTYCK</sequence>
<feature type="transmembrane region" description="Helical" evidence="5">
    <location>
        <begin position="234"/>
        <end position="253"/>
    </location>
</feature>